<feature type="domain" description="Glycosyl hydrolase 94 catalytic" evidence="4">
    <location>
        <begin position="322"/>
        <end position="731"/>
    </location>
</feature>
<feature type="domain" description="Glycosyl hydrolase 94 supersandwich" evidence="3">
    <location>
        <begin position="19"/>
        <end position="290"/>
    </location>
</feature>
<evidence type="ECO:0000313" key="6">
    <source>
        <dbReference type="Proteomes" id="UP001333818"/>
    </source>
</evidence>
<dbReference type="Gene3D" id="1.50.10.10">
    <property type="match status" value="1"/>
</dbReference>
<organism evidence="5 6">
    <name type="scientific">Tumidithrix elongata BACA0141</name>
    <dbReference type="NCBI Taxonomy" id="2716417"/>
    <lineage>
        <taxon>Bacteria</taxon>
        <taxon>Bacillati</taxon>
        <taxon>Cyanobacteriota</taxon>
        <taxon>Cyanophyceae</taxon>
        <taxon>Pseudanabaenales</taxon>
        <taxon>Pseudanabaenaceae</taxon>
        <taxon>Tumidithrix</taxon>
        <taxon>Tumidithrix elongata</taxon>
    </lineage>
</organism>
<dbReference type="InterPro" id="IPR052047">
    <property type="entry name" value="GH94_Enzymes"/>
</dbReference>
<keyword evidence="2 5" id="KW-0808">Transferase</keyword>
<dbReference type="Gene3D" id="2.60.420.10">
    <property type="entry name" value="Maltose phosphorylase, domain 3"/>
    <property type="match status" value="1"/>
</dbReference>
<dbReference type="GO" id="GO:0030246">
    <property type="term" value="F:carbohydrate binding"/>
    <property type="evidence" value="ECO:0007669"/>
    <property type="project" value="InterPro"/>
</dbReference>
<dbReference type="InterPro" id="IPR012341">
    <property type="entry name" value="6hp_glycosidase-like_sf"/>
</dbReference>
<reference evidence="5" key="1">
    <citation type="submission" date="2024-01" db="EMBL/GenBank/DDBJ databases">
        <title>Bank of Algae and Cyanobacteria of the Azores (BACA) strain genomes.</title>
        <authorList>
            <person name="Luz R."/>
            <person name="Cordeiro R."/>
            <person name="Fonseca A."/>
            <person name="Goncalves V."/>
        </authorList>
    </citation>
    <scope>NUCLEOTIDE SEQUENCE</scope>
    <source>
        <strain evidence="5">BACA0141</strain>
    </source>
</reference>
<evidence type="ECO:0000313" key="5">
    <source>
        <dbReference type="EMBL" id="MEE3716056.1"/>
    </source>
</evidence>
<protein>
    <submittedName>
        <fullName evidence="5">Glycosyl transferase family 36</fullName>
    </submittedName>
</protein>
<dbReference type="Proteomes" id="UP001333818">
    <property type="component" value="Unassembled WGS sequence"/>
</dbReference>
<dbReference type="GO" id="GO:0005975">
    <property type="term" value="P:carbohydrate metabolic process"/>
    <property type="evidence" value="ECO:0007669"/>
    <property type="project" value="InterPro"/>
</dbReference>
<dbReference type="InterPro" id="IPR033432">
    <property type="entry name" value="GH94_catalytic"/>
</dbReference>
<dbReference type="Gene3D" id="2.70.98.40">
    <property type="entry name" value="Glycoside hydrolase, family 65, N-terminal domain"/>
    <property type="match status" value="1"/>
</dbReference>
<dbReference type="EMBL" id="JAZBJZ010000011">
    <property type="protein sequence ID" value="MEE3716056.1"/>
    <property type="molecule type" value="Genomic_DNA"/>
</dbReference>
<evidence type="ECO:0000259" key="3">
    <source>
        <dbReference type="Pfam" id="PF06165"/>
    </source>
</evidence>
<keyword evidence="1" id="KW-0328">Glycosyltransferase</keyword>
<comment type="caution">
    <text evidence="5">The sequence shown here is derived from an EMBL/GenBank/DDBJ whole genome shotgun (WGS) entry which is preliminary data.</text>
</comment>
<dbReference type="RefSeq" id="WP_330482481.1">
    <property type="nucleotide sequence ID" value="NZ_JAZBJZ010000011.1"/>
</dbReference>
<dbReference type="SUPFAM" id="SSF48208">
    <property type="entry name" value="Six-hairpin glycosidases"/>
    <property type="match status" value="1"/>
</dbReference>
<dbReference type="SUPFAM" id="SSF74650">
    <property type="entry name" value="Galactose mutarotase-like"/>
    <property type="match status" value="1"/>
</dbReference>
<dbReference type="GO" id="GO:0016757">
    <property type="term" value="F:glycosyltransferase activity"/>
    <property type="evidence" value="ECO:0007669"/>
    <property type="project" value="UniProtKB-KW"/>
</dbReference>
<evidence type="ECO:0000259" key="4">
    <source>
        <dbReference type="Pfam" id="PF17167"/>
    </source>
</evidence>
<keyword evidence="6" id="KW-1185">Reference proteome</keyword>
<accession>A0AAW9PZP8</accession>
<dbReference type="SMART" id="SM01068">
    <property type="entry name" value="CBM_X"/>
    <property type="match status" value="1"/>
</dbReference>
<gene>
    <name evidence="5" type="ORF">V2H45_04755</name>
</gene>
<dbReference type="AlphaFoldDB" id="A0AAW9PZP8"/>
<name>A0AAW9PZP8_9CYAN</name>
<dbReference type="PANTHER" id="PTHR37469:SF2">
    <property type="entry name" value="CELLOBIONIC ACID PHOSPHORYLASE"/>
    <property type="match status" value="1"/>
</dbReference>
<proteinExistence type="predicted"/>
<dbReference type="InterPro" id="IPR010383">
    <property type="entry name" value="Glyco_hydrolase_94_b-supersand"/>
</dbReference>
<dbReference type="Pfam" id="PF06165">
    <property type="entry name" value="GH94_b-supersand"/>
    <property type="match status" value="1"/>
</dbReference>
<dbReference type="Pfam" id="PF17167">
    <property type="entry name" value="Glyco_hydro_94"/>
    <property type="match status" value="1"/>
</dbReference>
<dbReference type="InterPro" id="IPR037018">
    <property type="entry name" value="GH65_N"/>
</dbReference>
<evidence type="ECO:0000256" key="1">
    <source>
        <dbReference type="ARBA" id="ARBA00022676"/>
    </source>
</evidence>
<dbReference type="InterPro" id="IPR008928">
    <property type="entry name" value="6-hairpin_glycosidase_sf"/>
</dbReference>
<evidence type="ECO:0000256" key="2">
    <source>
        <dbReference type="ARBA" id="ARBA00022679"/>
    </source>
</evidence>
<dbReference type="InterPro" id="IPR011013">
    <property type="entry name" value="Gal_mutarotase_sf_dom"/>
</dbReference>
<dbReference type="PANTHER" id="PTHR37469">
    <property type="entry name" value="CELLOBIONIC ACID PHOSPHORYLASE-RELATED"/>
    <property type="match status" value="1"/>
</dbReference>
<sequence length="811" mass="92115">MTITDRITNQYGYYTEDYREFVITNPRTPRPWFNYMWNGHYTGLVSHTGGGFSFLDSPRDNRINRMRYNSLPWDRPGRYAIVKDVSTGNYWSLSWAPTIDLNYDKYECHHGQGYTTIITEIYGIRGEITYFVPTDANAEIWRITLTDLSGSDRNLEIYTFTELLMGNALNDLINQPNDKHFTDIHFDVNLQALVATRRYWVLNKGVSVKQPNIDWKYQIYFTQTLPITGFDSSLDTFIGRWRSEANPEAIATGVMQNTEITAGDPIAALQSKLELPAHGTSNFAVILAISPKGDPSPLQKEGQNLANLEHIDRQFAQLKQKWDRHLSAVQVSTPDRNFDLMLNVWNQYQAAVTFDMARNAGYYHGGLLFGTGLRDQFQDILGVVMVDPDRVRRRLLNALRFQFQNGSTLHNFFKLTNTGERTNHSDTPLWIPFGIVEYLNETADFSILDEVVAYHDDSESNAGGTVYEHTIRALDYAIANLGEHGMPKIMTGDWNDTLDYVGPQGKGETTWGAFFLGYVLKKTFPLLELHGDRETLSRFQTVYEQIGQSVNDICWDGEWYLRAFRDNGEPIGISAHTQGKIFLNAQSWSVISGLAPKERGDRALASCQKYLAKPYGMQIVFPSYTEVEDNVGLISRCVPGKKENGAIFNHASSWFVLASLLNGDVDFGFEIYQRMMPLNSSKDMDRYEVEPYVYAEYVTSPDHPTQGQASHSWLTGTAVWMLRIGIDFIIGFQPTLTGMAIDPHIPSGWQEFRAQRKFRGKTLHLHVKNPLGKNSGVSSMQVNGVEVKGNFLDLSLYPETELNIAIAQLEK</sequence>